<dbReference type="SUPFAM" id="SSF46785">
    <property type="entry name" value="Winged helix' DNA-binding domain"/>
    <property type="match status" value="1"/>
</dbReference>
<comment type="caution">
    <text evidence="1">The sequence shown here is derived from an EMBL/GenBank/DDBJ whole genome shotgun (WGS) entry which is preliminary data.</text>
</comment>
<evidence type="ECO:0000313" key="1">
    <source>
        <dbReference type="EMBL" id="TKR65286.1"/>
    </source>
</evidence>
<evidence type="ECO:0000313" key="2">
    <source>
        <dbReference type="Proteomes" id="UP000298663"/>
    </source>
</evidence>
<dbReference type="Proteomes" id="UP000298663">
    <property type="component" value="Unassembled WGS sequence"/>
</dbReference>
<dbReference type="InterPro" id="IPR036388">
    <property type="entry name" value="WH-like_DNA-bd_sf"/>
</dbReference>
<keyword evidence="2" id="KW-1185">Reference proteome</keyword>
<evidence type="ECO:0008006" key="3">
    <source>
        <dbReference type="Google" id="ProtNLM"/>
    </source>
</evidence>
<gene>
    <name evidence="1" type="ORF">L596_025713</name>
</gene>
<reference evidence="1 2" key="2">
    <citation type="journal article" date="2019" name="G3 (Bethesda)">
        <title>Hybrid Assembly of the Genome of the Entomopathogenic Nematode Steinernema carpocapsae Identifies the X-Chromosome.</title>
        <authorList>
            <person name="Serra L."/>
            <person name="Macchietto M."/>
            <person name="Macias-Munoz A."/>
            <person name="McGill C.J."/>
            <person name="Rodriguez I.M."/>
            <person name="Rodriguez B."/>
            <person name="Murad R."/>
            <person name="Mortazavi A."/>
        </authorList>
    </citation>
    <scope>NUCLEOTIDE SEQUENCE [LARGE SCALE GENOMIC DNA]</scope>
    <source>
        <strain evidence="1 2">ALL</strain>
    </source>
</reference>
<protein>
    <recommendedName>
        <fullName evidence="3">DEP domain-containing protein</fullName>
    </recommendedName>
</protein>
<dbReference type="Gene3D" id="1.10.10.10">
    <property type="entry name" value="Winged helix-like DNA-binding domain superfamily/Winged helix DNA-binding domain"/>
    <property type="match status" value="1"/>
</dbReference>
<sequence>MNNERIISVDENGMPQMNGAANQANGANGAAWNAPHGVFELSNTVSFESRVTEAGIILKRMMLLRAPMMMKDRKCNQQIYPNCMVGSEMIDWLGQVSAEAIGGTTHPLTHFQLIGMWQTLLEHNVICHGWWLV</sequence>
<proteinExistence type="predicted"/>
<dbReference type="OrthoDB" id="21144at2759"/>
<dbReference type="InterPro" id="IPR036390">
    <property type="entry name" value="WH_DNA-bd_sf"/>
</dbReference>
<reference evidence="1 2" key="1">
    <citation type="journal article" date="2015" name="Genome Biol.">
        <title>Comparative genomics of Steinernema reveals deeply conserved gene regulatory networks.</title>
        <authorList>
            <person name="Dillman A.R."/>
            <person name="Macchietto M."/>
            <person name="Porter C.F."/>
            <person name="Rogers A."/>
            <person name="Williams B."/>
            <person name="Antoshechkin I."/>
            <person name="Lee M.M."/>
            <person name="Goodwin Z."/>
            <person name="Lu X."/>
            <person name="Lewis E.E."/>
            <person name="Goodrich-Blair H."/>
            <person name="Stock S.P."/>
            <person name="Adams B.J."/>
            <person name="Sternberg P.W."/>
            <person name="Mortazavi A."/>
        </authorList>
    </citation>
    <scope>NUCLEOTIDE SEQUENCE [LARGE SCALE GENOMIC DNA]</scope>
    <source>
        <strain evidence="1 2">ALL</strain>
    </source>
</reference>
<organism evidence="1 2">
    <name type="scientific">Steinernema carpocapsae</name>
    <name type="common">Entomopathogenic nematode</name>
    <dbReference type="NCBI Taxonomy" id="34508"/>
    <lineage>
        <taxon>Eukaryota</taxon>
        <taxon>Metazoa</taxon>
        <taxon>Ecdysozoa</taxon>
        <taxon>Nematoda</taxon>
        <taxon>Chromadorea</taxon>
        <taxon>Rhabditida</taxon>
        <taxon>Tylenchina</taxon>
        <taxon>Panagrolaimomorpha</taxon>
        <taxon>Strongyloidoidea</taxon>
        <taxon>Steinernematidae</taxon>
        <taxon>Steinernema</taxon>
    </lineage>
</organism>
<dbReference type="AlphaFoldDB" id="A0A4U5M8L3"/>
<name>A0A4U5M8L3_STECR</name>
<dbReference type="EMBL" id="AZBU02000009">
    <property type="protein sequence ID" value="TKR65286.1"/>
    <property type="molecule type" value="Genomic_DNA"/>
</dbReference>
<accession>A0A4U5M8L3</accession>